<dbReference type="SUPFAM" id="SSF50998">
    <property type="entry name" value="Quinoprotein alcohol dehydrogenase-like"/>
    <property type="match status" value="1"/>
</dbReference>
<dbReference type="InterPro" id="IPR011047">
    <property type="entry name" value="Quinoprotein_ADH-like_sf"/>
</dbReference>
<dbReference type="GO" id="GO:0016301">
    <property type="term" value="F:kinase activity"/>
    <property type="evidence" value="ECO:0007669"/>
    <property type="project" value="UniProtKB-KW"/>
</dbReference>
<dbReference type="SUPFAM" id="SSF50969">
    <property type="entry name" value="YVTN repeat-like/Quinoprotein amine dehydrogenase"/>
    <property type="match status" value="1"/>
</dbReference>
<keyword evidence="1" id="KW-1133">Transmembrane helix</keyword>
<reference evidence="3" key="1">
    <citation type="submission" date="2023-03" db="EMBL/GenBank/DDBJ databases">
        <authorList>
            <person name="Steffen K."/>
            <person name="Cardenas P."/>
        </authorList>
    </citation>
    <scope>NUCLEOTIDE SEQUENCE</scope>
</reference>
<keyword evidence="4" id="KW-1185">Reference proteome</keyword>
<dbReference type="Pfam" id="PF13360">
    <property type="entry name" value="PQQ_2"/>
    <property type="match status" value="2"/>
</dbReference>
<feature type="domain" description="Pyrrolo-quinoline quinone repeat" evidence="2">
    <location>
        <begin position="169"/>
        <end position="295"/>
    </location>
</feature>
<keyword evidence="3" id="KW-0808">Transferase</keyword>
<evidence type="ECO:0000256" key="1">
    <source>
        <dbReference type="SAM" id="Phobius"/>
    </source>
</evidence>
<organism evidence="3 4">
    <name type="scientific">Geodia barretti</name>
    <name type="common">Barrett's horny sponge</name>
    <dbReference type="NCBI Taxonomy" id="519541"/>
    <lineage>
        <taxon>Eukaryota</taxon>
        <taxon>Metazoa</taxon>
        <taxon>Porifera</taxon>
        <taxon>Demospongiae</taxon>
        <taxon>Heteroscleromorpha</taxon>
        <taxon>Tetractinellida</taxon>
        <taxon>Astrophorina</taxon>
        <taxon>Geodiidae</taxon>
        <taxon>Geodia</taxon>
    </lineage>
</organism>
<keyword evidence="3" id="KW-0418">Kinase</keyword>
<name>A0AA35VYD0_GEOBA</name>
<keyword evidence="1" id="KW-0472">Membrane</keyword>
<feature type="transmembrane region" description="Helical" evidence="1">
    <location>
        <begin position="29"/>
        <end position="50"/>
    </location>
</feature>
<comment type="caution">
    <text evidence="3">The sequence shown here is derived from an EMBL/GenBank/DDBJ whole genome shotgun (WGS) entry which is preliminary data.</text>
</comment>
<gene>
    <name evidence="3" type="ORF">GBAR_LOCUS2473</name>
</gene>
<dbReference type="Gene3D" id="2.130.10.10">
    <property type="entry name" value="YVTN repeat-like/Quinoprotein amine dehydrogenase"/>
    <property type="match status" value="3"/>
</dbReference>
<evidence type="ECO:0000313" key="3">
    <source>
        <dbReference type="EMBL" id="CAI7998553.1"/>
    </source>
</evidence>
<dbReference type="InterPro" id="IPR002372">
    <property type="entry name" value="PQQ_rpt_dom"/>
</dbReference>
<dbReference type="Proteomes" id="UP001174909">
    <property type="component" value="Unassembled WGS sequence"/>
</dbReference>
<dbReference type="InterPro" id="IPR018391">
    <property type="entry name" value="PQQ_b-propeller_rpt"/>
</dbReference>
<protein>
    <submittedName>
        <fullName evidence="3">Serine/threonine-protein kinase AfsK</fullName>
    </submittedName>
</protein>
<feature type="domain" description="Pyrrolo-quinoline quinone repeat" evidence="2">
    <location>
        <begin position="327"/>
        <end position="448"/>
    </location>
</feature>
<dbReference type="AlphaFoldDB" id="A0AA35VYD0"/>
<keyword evidence="1" id="KW-0812">Transmembrane</keyword>
<dbReference type="SMART" id="SM00564">
    <property type="entry name" value="PQQ"/>
    <property type="match status" value="7"/>
</dbReference>
<evidence type="ECO:0000313" key="4">
    <source>
        <dbReference type="Proteomes" id="UP001174909"/>
    </source>
</evidence>
<dbReference type="PANTHER" id="PTHR34512">
    <property type="entry name" value="CELL SURFACE PROTEIN"/>
    <property type="match status" value="1"/>
</dbReference>
<dbReference type="InterPro" id="IPR011044">
    <property type="entry name" value="Quino_amine_DH_bsu"/>
</dbReference>
<proteinExistence type="predicted"/>
<sequence>MQEQDQPAQLPDWIERSDRTARRRYRMRLARPAIAAGALVLVAILGWIFWFSLPNPVRWFAGSPSAAASSSSNAGRWSMLGYGTNLNGFISEVERQPDGRVIWSRDLGPYTRSAPLVADGKVFVGGHFQVSALDAETGEQLWSVETPGPMDHATTIANNNLMFVGMTNHRILALDQDTGEQTWDFKAHLPISASALVHNGVAYVTSAGNIIYGLDAQTGEQLWKHKLRGNVKTIPALRDGRIYVADDEGNLYFIDADDGRRRLRFLTAGSASGPPVVTNDTVYFPSGGTLYAIDTDVKGMPGLYWIKRAWFQVWIWQVPFVPAPPAQRGERWRFAPEDRASQGVVGSPAIAAGVYYIGDSDGLFYARDAATDGELWRFEAGGGIVSSPIILGDRVYFGTRAGILRALNRADGSVVWELDLGGPIELPPAYADGRLYVRTADGRLHAVD</sequence>
<evidence type="ECO:0000259" key="2">
    <source>
        <dbReference type="Pfam" id="PF13360"/>
    </source>
</evidence>
<dbReference type="InterPro" id="IPR015943">
    <property type="entry name" value="WD40/YVTN_repeat-like_dom_sf"/>
</dbReference>
<dbReference type="EMBL" id="CASHTH010000351">
    <property type="protein sequence ID" value="CAI7998553.1"/>
    <property type="molecule type" value="Genomic_DNA"/>
</dbReference>
<dbReference type="PANTHER" id="PTHR34512:SF30">
    <property type="entry name" value="OUTER MEMBRANE PROTEIN ASSEMBLY FACTOR BAMB"/>
    <property type="match status" value="1"/>
</dbReference>
<accession>A0AA35VYD0</accession>